<feature type="chain" id="PRO_5046359984" description="Tetratricopeptide repeat protein" evidence="1">
    <location>
        <begin position="38"/>
        <end position="333"/>
    </location>
</feature>
<keyword evidence="1" id="KW-0732">Signal</keyword>
<dbReference type="EMBL" id="JBHSHD010000016">
    <property type="protein sequence ID" value="MFC4822385.1"/>
    <property type="molecule type" value="Genomic_DNA"/>
</dbReference>
<sequence>MKPNIPHAGPTERTRAALRTAALACALAFLTSGCASAPAPRPPASPLLEAASGLFYLDPSKRERSQTDVLGSFVLLGALTDKYDRSGGCQSPECKRDFADALRTLGLAYSRLGLHRLSLRYYEMALANDADSAQSHADVAAEQLALGRDDAALESTAGALQRASDDAEIEHQAANVYLLTDRPQDAVRHAEACLRLTARARLAQYCATTLAVAKLRGGSDSLLLPLIEAKGWPGPLLLFVRGEIDEATLARLTTLATDPADRRERLSEALYYAGEVAFARNQPELALRYFRANQAMKVEGYWETMAARRRIVQLHGNSDEPEPEVPVNHVPLG</sequence>
<dbReference type="SMART" id="SM00028">
    <property type="entry name" value="TPR"/>
    <property type="match status" value="4"/>
</dbReference>
<evidence type="ECO:0008006" key="4">
    <source>
        <dbReference type="Google" id="ProtNLM"/>
    </source>
</evidence>
<reference evidence="3" key="1">
    <citation type="journal article" date="2019" name="Int. J. Syst. Evol. Microbiol.">
        <title>The Global Catalogue of Microorganisms (GCM) 10K type strain sequencing project: providing services to taxonomists for standard genome sequencing and annotation.</title>
        <authorList>
            <consortium name="The Broad Institute Genomics Platform"/>
            <consortium name="The Broad Institute Genome Sequencing Center for Infectious Disease"/>
            <person name="Wu L."/>
            <person name="Ma J."/>
        </authorList>
    </citation>
    <scope>NUCLEOTIDE SEQUENCE [LARGE SCALE GENOMIC DNA]</scope>
    <source>
        <strain evidence="3">CCUG 30340</strain>
    </source>
</reference>
<dbReference type="Proteomes" id="UP001595886">
    <property type="component" value="Unassembled WGS sequence"/>
</dbReference>
<evidence type="ECO:0000313" key="2">
    <source>
        <dbReference type="EMBL" id="MFC4822385.1"/>
    </source>
</evidence>
<dbReference type="RefSeq" id="WP_380022662.1">
    <property type="nucleotide sequence ID" value="NZ_JBHSHD010000016.1"/>
</dbReference>
<proteinExistence type="predicted"/>
<keyword evidence="3" id="KW-1185">Reference proteome</keyword>
<organism evidence="2 3">
    <name type="scientific">Dokdonella ginsengisoli</name>
    <dbReference type="NCBI Taxonomy" id="363846"/>
    <lineage>
        <taxon>Bacteria</taxon>
        <taxon>Pseudomonadati</taxon>
        <taxon>Pseudomonadota</taxon>
        <taxon>Gammaproteobacteria</taxon>
        <taxon>Lysobacterales</taxon>
        <taxon>Rhodanobacteraceae</taxon>
        <taxon>Dokdonella</taxon>
    </lineage>
</organism>
<accession>A0ABV9QYF8</accession>
<dbReference type="InterPro" id="IPR011990">
    <property type="entry name" value="TPR-like_helical_dom_sf"/>
</dbReference>
<protein>
    <recommendedName>
        <fullName evidence="4">Tetratricopeptide repeat protein</fullName>
    </recommendedName>
</protein>
<evidence type="ECO:0000313" key="3">
    <source>
        <dbReference type="Proteomes" id="UP001595886"/>
    </source>
</evidence>
<dbReference type="InterPro" id="IPR019734">
    <property type="entry name" value="TPR_rpt"/>
</dbReference>
<gene>
    <name evidence="2" type="ORF">ACFO6Q_18820</name>
</gene>
<feature type="signal peptide" evidence="1">
    <location>
        <begin position="1"/>
        <end position="37"/>
    </location>
</feature>
<comment type="caution">
    <text evidence="2">The sequence shown here is derived from an EMBL/GenBank/DDBJ whole genome shotgun (WGS) entry which is preliminary data.</text>
</comment>
<dbReference type="Gene3D" id="1.25.40.10">
    <property type="entry name" value="Tetratricopeptide repeat domain"/>
    <property type="match status" value="1"/>
</dbReference>
<evidence type="ECO:0000256" key="1">
    <source>
        <dbReference type="SAM" id="SignalP"/>
    </source>
</evidence>
<name>A0ABV9QYF8_9GAMM</name>
<dbReference type="SUPFAM" id="SSF48452">
    <property type="entry name" value="TPR-like"/>
    <property type="match status" value="1"/>
</dbReference>
<dbReference type="PROSITE" id="PS51257">
    <property type="entry name" value="PROKAR_LIPOPROTEIN"/>
    <property type="match status" value="1"/>
</dbReference>